<gene>
    <name evidence="2" type="ORF">CLV72_11123</name>
</gene>
<feature type="compositionally biased region" description="Polar residues" evidence="1">
    <location>
        <begin position="63"/>
        <end position="77"/>
    </location>
</feature>
<comment type="caution">
    <text evidence="2">The sequence shown here is derived from an EMBL/GenBank/DDBJ whole genome shotgun (WGS) entry which is preliminary data.</text>
</comment>
<keyword evidence="3" id="KW-1185">Reference proteome</keyword>
<evidence type="ECO:0000256" key="1">
    <source>
        <dbReference type="SAM" id="MobiDB-lite"/>
    </source>
</evidence>
<feature type="compositionally biased region" description="Low complexity" evidence="1">
    <location>
        <begin position="39"/>
        <end position="51"/>
    </location>
</feature>
<feature type="compositionally biased region" description="Low complexity" evidence="1">
    <location>
        <begin position="287"/>
        <end position="297"/>
    </location>
</feature>
<protein>
    <submittedName>
        <fullName evidence="2">Uncharacterized protein</fullName>
    </submittedName>
</protein>
<evidence type="ECO:0000313" key="2">
    <source>
        <dbReference type="EMBL" id="PRX92134.1"/>
    </source>
</evidence>
<feature type="region of interest" description="Disordered" evidence="1">
    <location>
        <begin position="1"/>
        <end position="82"/>
    </location>
</feature>
<feature type="region of interest" description="Disordered" evidence="1">
    <location>
        <begin position="215"/>
        <end position="271"/>
    </location>
</feature>
<evidence type="ECO:0000313" key="3">
    <source>
        <dbReference type="Proteomes" id="UP000237846"/>
    </source>
</evidence>
<organism evidence="2 3">
    <name type="scientific">Allonocardiopsis opalescens</name>
    <dbReference type="NCBI Taxonomy" id="1144618"/>
    <lineage>
        <taxon>Bacteria</taxon>
        <taxon>Bacillati</taxon>
        <taxon>Actinomycetota</taxon>
        <taxon>Actinomycetes</taxon>
        <taxon>Streptosporangiales</taxon>
        <taxon>Allonocardiopsis</taxon>
    </lineage>
</organism>
<dbReference type="EMBL" id="PVZC01000011">
    <property type="protein sequence ID" value="PRX92134.1"/>
    <property type="molecule type" value="Genomic_DNA"/>
</dbReference>
<dbReference type="Proteomes" id="UP000237846">
    <property type="component" value="Unassembled WGS sequence"/>
</dbReference>
<dbReference type="AlphaFoldDB" id="A0A2T0PTA7"/>
<accession>A0A2T0PTA7</accession>
<name>A0A2T0PTA7_9ACTN</name>
<proteinExistence type="predicted"/>
<reference evidence="2 3" key="1">
    <citation type="submission" date="2018-03" db="EMBL/GenBank/DDBJ databases">
        <title>Genomic Encyclopedia of Archaeal and Bacterial Type Strains, Phase II (KMG-II): from individual species to whole genera.</title>
        <authorList>
            <person name="Goeker M."/>
        </authorList>
    </citation>
    <scope>NUCLEOTIDE SEQUENCE [LARGE SCALE GENOMIC DNA]</scope>
    <source>
        <strain evidence="2 3">DSM 45601</strain>
    </source>
</reference>
<feature type="region of interest" description="Disordered" evidence="1">
    <location>
        <begin position="287"/>
        <end position="306"/>
    </location>
</feature>
<sequence length="321" mass="33569">MGRCCRISSQRARGRYRGRVGPSAWTGGRGPWRRRDAAVSRAGGARATRAAPGGGRRRRGARSSTALVRSGSPSGSTEGVGAVPSDLALLRSRSGNVAASRIEAAALGFRHDARSRTLPWGRPRWAAGGRRPVLKCFEGRRRSQGCLPAHLTSFRSRERRVGPGAAGCSRISPRRARGRRLGGVGLGERTGGQRPWRHRDAACFAGRPCSGDASGVRHGAGWPGPPPGRPTSATRAGIRPRWSGPRCPPGVDGGGRGRPASRPGRRRAHVPGARRLARWVGSDAQFPAGAGAAAGPAGCSGSSTKTGITRSVFSWYSAYGG</sequence>